<accession>A0A9W7BE56</accession>
<dbReference type="PROSITE" id="PS51545">
    <property type="entry name" value="PIK_HELICAL"/>
    <property type="match status" value="1"/>
</dbReference>
<dbReference type="GO" id="GO:0005524">
    <property type="term" value="F:ATP binding"/>
    <property type="evidence" value="ECO:0007669"/>
    <property type="project" value="UniProtKB-KW"/>
</dbReference>
<evidence type="ECO:0000313" key="15">
    <source>
        <dbReference type="Proteomes" id="UP001162640"/>
    </source>
</evidence>
<name>A0A9W7BE56_9STRA</name>
<dbReference type="SUPFAM" id="SSF56112">
    <property type="entry name" value="Protein kinase-like (PK-like)"/>
    <property type="match status" value="1"/>
</dbReference>
<dbReference type="Pfam" id="PF00027">
    <property type="entry name" value="cNMP_binding"/>
    <property type="match status" value="1"/>
</dbReference>
<gene>
    <name evidence="14" type="ORF">TL16_g10413</name>
</gene>
<dbReference type="InterPro" id="IPR000595">
    <property type="entry name" value="cNMP-bd_dom"/>
</dbReference>
<dbReference type="InterPro" id="IPR001263">
    <property type="entry name" value="PI3K_accessory_dom"/>
</dbReference>
<dbReference type="PANTHER" id="PTHR10048:SF14">
    <property type="entry name" value="LD28067P"/>
    <property type="match status" value="1"/>
</dbReference>
<evidence type="ECO:0000256" key="9">
    <source>
        <dbReference type="SAM" id="MobiDB-lite"/>
    </source>
</evidence>
<dbReference type="SMART" id="SM00146">
    <property type="entry name" value="PI3Kc"/>
    <property type="match status" value="1"/>
</dbReference>
<dbReference type="EC" id="2.7.1.137" evidence="2"/>
<dbReference type="Gene3D" id="3.30.450.40">
    <property type="match status" value="1"/>
</dbReference>
<dbReference type="Gene3D" id="2.60.120.10">
    <property type="entry name" value="Jelly Rolls"/>
    <property type="match status" value="1"/>
</dbReference>
<dbReference type="SUPFAM" id="SSF51206">
    <property type="entry name" value="cAMP-binding domain-like"/>
    <property type="match status" value="1"/>
</dbReference>
<dbReference type="Pfam" id="PF01590">
    <property type="entry name" value="GAF"/>
    <property type="match status" value="1"/>
</dbReference>
<dbReference type="FunFam" id="1.10.1070.11:FF:000001">
    <property type="entry name" value="Phosphatidylinositol 4,5-bisphosphate 3-kinase catalytic subunit"/>
    <property type="match status" value="1"/>
</dbReference>
<evidence type="ECO:0000256" key="3">
    <source>
        <dbReference type="ARBA" id="ARBA00022679"/>
    </source>
</evidence>
<evidence type="ECO:0000256" key="7">
    <source>
        <dbReference type="PROSITE-ProRule" id="PRU00880"/>
    </source>
</evidence>
<protein>
    <recommendedName>
        <fullName evidence="2">phosphatidylinositol 3-kinase</fullName>
        <ecNumber evidence="2">2.7.1.137</ecNumber>
    </recommendedName>
</protein>
<keyword evidence="8" id="KW-0175">Coiled coil</keyword>
<dbReference type="SMART" id="SM00145">
    <property type="entry name" value="PI3Ka"/>
    <property type="match status" value="1"/>
</dbReference>
<dbReference type="InterPro" id="IPR029016">
    <property type="entry name" value="GAF-like_dom_sf"/>
</dbReference>
<dbReference type="GO" id="GO:0032060">
    <property type="term" value="P:bleb assembly"/>
    <property type="evidence" value="ECO:0007669"/>
    <property type="project" value="UniProtKB-ARBA"/>
</dbReference>
<evidence type="ECO:0000256" key="8">
    <source>
        <dbReference type="SAM" id="Coils"/>
    </source>
</evidence>
<dbReference type="InterPro" id="IPR036940">
    <property type="entry name" value="PI3/4_kinase_cat_sf"/>
</dbReference>
<dbReference type="PROSITE" id="PS51547">
    <property type="entry name" value="C2_PI3K"/>
    <property type="match status" value="1"/>
</dbReference>
<evidence type="ECO:0000256" key="1">
    <source>
        <dbReference type="ARBA" id="ARBA00001498"/>
    </source>
</evidence>
<dbReference type="PROSITE" id="PS50042">
    <property type="entry name" value="CNMP_BINDING_3"/>
    <property type="match status" value="1"/>
</dbReference>
<dbReference type="EMBL" id="BLQM01000369">
    <property type="protein sequence ID" value="GMH86032.1"/>
    <property type="molecule type" value="Genomic_DNA"/>
</dbReference>
<dbReference type="PANTHER" id="PTHR10048">
    <property type="entry name" value="PHOSPHATIDYLINOSITOL KINASE"/>
    <property type="match status" value="1"/>
</dbReference>
<feature type="coiled-coil region" evidence="8">
    <location>
        <begin position="1089"/>
        <end position="1119"/>
    </location>
</feature>
<dbReference type="InterPro" id="IPR011009">
    <property type="entry name" value="Kinase-like_dom_sf"/>
</dbReference>
<evidence type="ECO:0000259" key="10">
    <source>
        <dbReference type="PROSITE" id="PS50042"/>
    </source>
</evidence>
<sequence>MRTEFDDLLSDLSLKQKQVEELQVKLNKQRFEVNLEMVDYNTDLVTKLTKGEVDARTNIYKEPSGNVNKSFRNEGHWKKAMKHAKNVSKINKIKAEDTTAEFHARKLWSHMSGNTNEPEELKRLANEDDEDAEGVTWTLKHKPELWIEAEPLHSDAEDSDEDIHRMSTGLLDNQTRLKRCSTKAMPITDFLISIPTFQHLDKDAIALLEDSCTMQIFANGKEILAEDETSEFVYVIRDGLVGVMKRRDYRTVEKVMSLTQGDYFGEGSFTGKHKGSSAAYVADGDVLSISIPMSTYESIFTTSSNLIGDGVALTIDASNNMEVLSLTRHIDQFNELLQMVFVRTKREVLLDPTQIDDNSSLNSKGETRESRGSIGGQGRFSSNRRSTGGSKADQIKKGRQSLFRSVSGISENSPAQTDGSESPKTRKKRGSVIATVQQNDAGDVSNEALMLDLLTAFTPELSLEDVLERIIKVTREVFCVQRASVFIVDDEAEELILKVSRDVKGVRVPMKGMCGHVAKTGDLLNISDAYDDNRFDPAMDKKSSFRTKQVLCVPVKAGNDNAIVGVMQCINTVDDLPFTQQDEDLLTMVSKQLGQVLAKQSVATAFTDDSKFIPIQDVSNQFRINIKSATTSKAFSAVGKEHRHISCTAQLYHGGVKLGKEMMVNNTQTTKKPGHEVDPNTKDKNLQLLTATFGAESYGGDFNVFESDGAWISNPDVKFKNLPHGTRIIFQLYSKNGHPCGWTGCNLFQFDHRMRSGKAKLQLWPGECPTSNATAMERKTADAHLYTLEIEFFSLNGPTYDDDEAHEAVDEKPIIYRPLQDGDQVHALRAHGHKNLQYFLKRLPNKDAQRVEKLIYDPTAIPNREDFELIWDLRLTLTQVPEALHTLLLTVDWIDPKQVAEVYRLLYAWETLEPMLALQLLDHRFPDPRLIWDLRLTLTQVPEALHTLLLTVDWIDPKQVAEVYRLLYAWETLEPMLALQLLDHRFPDPRVRAYAVQCLGVLSDEELRKYLLQLTQTLKFEPFHDSALSRFLLRRALSNPTLIGHIFFWLLKAEMHVDVVRERYGCILDLYLRNCGTHRLALGHQLLVMKRLESVASKVKEKETKAERLTELREQLKRCDFPIKFQLPLNPDMRARSIKIDKCRVMESKKKPLWLVFEDADNEQNEITVMFKAGDDLRQDQLTLQVLGIMNTLWKNEGYDLCLSPYNCVCTGDELGMLEVVTNSMTLAGIIGDNQATGTGSTRKKLGAVMDALGNDKIFKKWLEENNSKRMIGGKPVSETAEADPFAEGGAGKEDKHQLINPEGASLSGFALAKEKFLQSCAGYTVATFVLGIGDRHNDNIMLKRTGEIFHIDFGHFLGNFKKKLGFKREKAPFVFTPAFAAVMDGFKSPTFHRFEELCCECLLILRKHAGLLITLFSLMISCGIPELTHEDDIDYLKERLMLTLTEDQVKKEFKKIITTSMKTKTTRVNDAIHVYVHT</sequence>
<dbReference type="CDD" id="cd00891">
    <property type="entry name" value="PI3Kc"/>
    <property type="match status" value="1"/>
</dbReference>
<keyword evidence="3" id="KW-0808">Transferase</keyword>
<organism evidence="14 15">
    <name type="scientific">Triparma laevis f. inornata</name>
    <dbReference type="NCBI Taxonomy" id="1714386"/>
    <lineage>
        <taxon>Eukaryota</taxon>
        <taxon>Sar</taxon>
        <taxon>Stramenopiles</taxon>
        <taxon>Ochrophyta</taxon>
        <taxon>Bolidophyceae</taxon>
        <taxon>Parmales</taxon>
        <taxon>Triparmaceae</taxon>
        <taxon>Triparma</taxon>
    </lineage>
</organism>
<dbReference type="SUPFAM" id="SSF49562">
    <property type="entry name" value="C2 domain (Calcium/lipid-binding domain, CaLB)"/>
    <property type="match status" value="1"/>
</dbReference>
<keyword evidence="4" id="KW-0547">Nucleotide-binding</keyword>
<dbReference type="InterPro" id="IPR035892">
    <property type="entry name" value="C2_domain_sf"/>
</dbReference>
<dbReference type="GO" id="GO:0050920">
    <property type="term" value="P:regulation of chemotaxis"/>
    <property type="evidence" value="ECO:0007669"/>
    <property type="project" value="UniProtKB-ARBA"/>
</dbReference>
<dbReference type="InterPro" id="IPR014710">
    <property type="entry name" value="RmlC-like_jellyroll"/>
</dbReference>
<feature type="domain" description="PIK helical" evidence="12">
    <location>
        <begin position="892"/>
        <end position="1074"/>
    </location>
</feature>
<dbReference type="GO" id="GO:0005942">
    <property type="term" value="C:phosphatidylinositol 3-kinase complex"/>
    <property type="evidence" value="ECO:0007669"/>
    <property type="project" value="TreeGrafter"/>
</dbReference>
<dbReference type="SUPFAM" id="SSF55781">
    <property type="entry name" value="GAF domain-like"/>
    <property type="match status" value="1"/>
</dbReference>
<dbReference type="InterPro" id="IPR035448">
    <property type="entry name" value="PI3Kc"/>
</dbReference>
<dbReference type="InterPro" id="IPR003018">
    <property type="entry name" value="GAF"/>
</dbReference>
<dbReference type="SUPFAM" id="SSF48371">
    <property type="entry name" value="ARM repeat"/>
    <property type="match status" value="2"/>
</dbReference>
<dbReference type="InterPro" id="IPR016024">
    <property type="entry name" value="ARM-type_fold"/>
</dbReference>
<feature type="compositionally biased region" description="Polar residues" evidence="9">
    <location>
        <begin position="355"/>
        <end position="364"/>
    </location>
</feature>
<feature type="domain" description="C2 PI3K-type" evidence="13">
    <location>
        <begin position="618"/>
        <end position="798"/>
    </location>
</feature>
<dbReference type="SMART" id="SM00065">
    <property type="entry name" value="GAF"/>
    <property type="match status" value="1"/>
</dbReference>
<evidence type="ECO:0000259" key="11">
    <source>
        <dbReference type="PROSITE" id="PS50290"/>
    </source>
</evidence>
<dbReference type="InterPro" id="IPR018490">
    <property type="entry name" value="cNMP-bd_dom_sf"/>
</dbReference>
<dbReference type="InterPro" id="IPR002420">
    <property type="entry name" value="PI3K-type_C2_dom"/>
</dbReference>
<proteinExistence type="inferred from homology"/>
<dbReference type="Pfam" id="PF00792">
    <property type="entry name" value="PI3K_C2"/>
    <property type="match status" value="1"/>
</dbReference>
<keyword evidence="6" id="KW-0067">ATP-binding</keyword>
<dbReference type="Pfam" id="PF00454">
    <property type="entry name" value="PI3_PI4_kinase"/>
    <property type="match status" value="1"/>
</dbReference>
<dbReference type="GO" id="GO:0005737">
    <property type="term" value="C:cytoplasm"/>
    <property type="evidence" value="ECO:0007669"/>
    <property type="project" value="TreeGrafter"/>
</dbReference>
<dbReference type="GO" id="GO:0016477">
    <property type="term" value="P:cell migration"/>
    <property type="evidence" value="ECO:0007669"/>
    <property type="project" value="TreeGrafter"/>
</dbReference>
<evidence type="ECO:0000256" key="6">
    <source>
        <dbReference type="ARBA" id="ARBA00022840"/>
    </source>
</evidence>
<dbReference type="GO" id="GO:0005886">
    <property type="term" value="C:plasma membrane"/>
    <property type="evidence" value="ECO:0007669"/>
    <property type="project" value="TreeGrafter"/>
</dbReference>
<feature type="domain" description="Cyclic nucleotide-binding" evidence="10">
    <location>
        <begin position="196"/>
        <end position="300"/>
    </location>
</feature>
<evidence type="ECO:0000259" key="12">
    <source>
        <dbReference type="PROSITE" id="PS51545"/>
    </source>
</evidence>
<comment type="caution">
    <text evidence="14">The sequence shown here is derived from an EMBL/GenBank/DDBJ whole genome shotgun (WGS) entry which is preliminary data.</text>
</comment>
<feature type="compositionally biased region" description="Polar residues" evidence="9">
    <location>
        <begin position="379"/>
        <end position="389"/>
    </location>
</feature>
<evidence type="ECO:0000256" key="2">
    <source>
        <dbReference type="ARBA" id="ARBA00012073"/>
    </source>
</evidence>
<reference evidence="15" key="1">
    <citation type="journal article" date="2023" name="Commun. Biol.">
        <title>Genome analysis of Parmales, the sister group of diatoms, reveals the evolutionary specialization of diatoms from phago-mixotrophs to photoautotrophs.</title>
        <authorList>
            <person name="Ban H."/>
            <person name="Sato S."/>
            <person name="Yoshikawa S."/>
            <person name="Yamada K."/>
            <person name="Nakamura Y."/>
            <person name="Ichinomiya M."/>
            <person name="Sato N."/>
            <person name="Blanc-Mathieu R."/>
            <person name="Endo H."/>
            <person name="Kuwata A."/>
            <person name="Ogata H."/>
        </authorList>
    </citation>
    <scope>NUCLEOTIDE SEQUENCE [LARGE SCALE GENOMIC DNA]</scope>
</reference>
<feature type="compositionally biased region" description="Polar residues" evidence="9">
    <location>
        <begin position="402"/>
        <end position="422"/>
    </location>
</feature>
<dbReference type="Gene3D" id="1.10.1070.11">
    <property type="entry name" value="Phosphatidylinositol 3-/4-kinase, catalytic domain"/>
    <property type="match status" value="1"/>
</dbReference>
<evidence type="ECO:0000256" key="4">
    <source>
        <dbReference type="ARBA" id="ARBA00022741"/>
    </source>
</evidence>
<evidence type="ECO:0000313" key="14">
    <source>
        <dbReference type="EMBL" id="GMH86032.1"/>
    </source>
</evidence>
<dbReference type="InterPro" id="IPR018936">
    <property type="entry name" value="PI3/4_kinase_CS"/>
</dbReference>
<dbReference type="InterPro" id="IPR000403">
    <property type="entry name" value="PI3/4_kinase_cat_dom"/>
</dbReference>
<dbReference type="GO" id="GO:0043491">
    <property type="term" value="P:phosphatidylinositol 3-kinase/protein kinase B signal transduction"/>
    <property type="evidence" value="ECO:0007669"/>
    <property type="project" value="TreeGrafter"/>
</dbReference>
<dbReference type="CDD" id="cd00038">
    <property type="entry name" value="CAP_ED"/>
    <property type="match status" value="1"/>
</dbReference>
<dbReference type="GO" id="GO:0048015">
    <property type="term" value="P:phosphatidylinositol-mediated signaling"/>
    <property type="evidence" value="ECO:0007669"/>
    <property type="project" value="TreeGrafter"/>
</dbReference>
<dbReference type="Gene3D" id="3.30.1010.10">
    <property type="entry name" value="Phosphatidylinositol 3-kinase Catalytic Subunit, Chain A, domain 4"/>
    <property type="match status" value="1"/>
</dbReference>
<dbReference type="Gene3D" id="2.60.40.150">
    <property type="entry name" value="C2 domain"/>
    <property type="match status" value="1"/>
</dbReference>
<dbReference type="PROSITE" id="PS00915">
    <property type="entry name" value="PI3_4_KINASE_1"/>
    <property type="match status" value="1"/>
</dbReference>
<dbReference type="GO" id="GO:0016303">
    <property type="term" value="F:1-phosphatidylinositol-3-kinase activity"/>
    <property type="evidence" value="ECO:0007669"/>
    <property type="project" value="UniProtKB-EC"/>
</dbReference>
<keyword evidence="5" id="KW-0418">Kinase</keyword>
<dbReference type="Pfam" id="PF00613">
    <property type="entry name" value="PI3Ka"/>
    <property type="match status" value="2"/>
</dbReference>
<evidence type="ECO:0000256" key="5">
    <source>
        <dbReference type="ARBA" id="ARBA00022777"/>
    </source>
</evidence>
<dbReference type="GO" id="GO:0035005">
    <property type="term" value="F:1-phosphatidylinositol-4-phosphate 3-kinase activity"/>
    <property type="evidence" value="ECO:0007669"/>
    <property type="project" value="TreeGrafter"/>
</dbReference>
<dbReference type="Proteomes" id="UP001162640">
    <property type="component" value="Unassembled WGS sequence"/>
</dbReference>
<dbReference type="Gene3D" id="1.25.40.70">
    <property type="entry name" value="Phosphatidylinositol 3-kinase, accessory domain (PIK)"/>
    <property type="match status" value="2"/>
</dbReference>
<dbReference type="InterPro" id="IPR015433">
    <property type="entry name" value="PI3/4_kinase"/>
</dbReference>
<dbReference type="PROSITE" id="PS50290">
    <property type="entry name" value="PI3_4_KINASE_3"/>
    <property type="match status" value="1"/>
</dbReference>
<feature type="region of interest" description="Disordered" evidence="9">
    <location>
        <begin position="355"/>
        <end position="431"/>
    </location>
</feature>
<comment type="similarity">
    <text evidence="7">Belongs to the PI3/PI4-kinase family.</text>
</comment>
<evidence type="ECO:0000259" key="13">
    <source>
        <dbReference type="PROSITE" id="PS51547"/>
    </source>
</evidence>
<dbReference type="InterPro" id="IPR042236">
    <property type="entry name" value="PI3K_accessory_sf"/>
</dbReference>
<dbReference type="FunFam" id="3.30.1010.10:FF:000008">
    <property type="entry name" value="Phosphatidylinositol 4,5-bisphosphate 3-kinase catalytic subunit gamma"/>
    <property type="match status" value="1"/>
</dbReference>
<comment type="catalytic activity">
    <reaction evidence="1">
        <text>a 1,2-diacyl-sn-glycero-3-phospho-(1D-myo-inositol) + ATP = a 1,2-diacyl-sn-glycero-3-phospho-(1D-myo-inositol-3-phosphate) + ADP + H(+)</text>
        <dbReference type="Rhea" id="RHEA:12709"/>
        <dbReference type="ChEBI" id="CHEBI:15378"/>
        <dbReference type="ChEBI" id="CHEBI:30616"/>
        <dbReference type="ChEBI" id="CHEBI:57880"/>
        <dbReference type="ChEBI" id="CHEBI:58088"/>
        <dbReference type="ChEBI" id="CHEBI:456216"/>
        <dbReference type="EC" id="2.7.1.137"/>
    </reaction>
</comment>
<feature type="domain" description="PI3K/PI4K catalytic" evidence="11">
    <location>
        <begin position="1139"/>
        <end position="1466"/>
    </location>
</feature>
<dbReference type="PROSITE" id="PS00916">
    <property type="entry name" value="PI3_4_KINASE_2"/>
    <property type="match status" value="1"/>
</dbReference>